<dbReference type="SUPFAM" id="SSF55961">
    <property type="entry name" value="Bet v1-like"/>
    <property type="match status" value="1"/>
</dbReference>
<gene>
    <name evidence="3" type="ORF">GCM10009539_26130</name>
</gene>
<dbReference type="EMBL" id="BAAAGX010000010">
    <property type="protein sequence ID" value="GAA0239616.1"/>
    <property type="molecule type" value="Genomic_DNA"/>
</dbReference>
<evidence type="ECO:0000259" key="2">
    <source>
        <dbReference type="Pfam" id="PF08327"/>
    </source>
</evidence>
<comment type="similarity">
    <text evidence="1">Belongs to the AHA1 family.</text>
</comment>
<reference evidence="3 4" key="1">
    <citation type="journal article" date="2019" name="Int. J. Syst. Evol. Microbiol.">
        <title>The Global Catalogue of Microorganisms (GCM) 10K type strain sequencing project: providing services to taxonomists for standard genome sequencing and annotation.</title>
        <authorList>
            <consortium name="The Broad Institute Genomics Platform"/>
            <consortium name="The Broad Institute Genome Sequencing Center for Infectious Disease"/>
            <person name="Wu L."/>
            <person name="Ma J."/>
        </authorList>
    </citation>
    <scope>NUCLEOTIDE SEQUENCE [LARGE SCALE GENOMIC DNA]</scope>
    <source>
        <strain evidence="3 4">JCM 10425</strain>
    </source>
</reference>
<evidence type="ECO:0000313" key="3">
    <source>
        <dbReference type="EMBL" id="GAA0239616.1"/>
    </source>
</evidence>
<dbReference type="InterPro" id="IPR023393">
    <property type="entry name" value="START-like_dom_sf"/>
</dbReference>
<protein>
    <submittedName>
        <fullName evidence="3">SRPBCC family protein</fullName>
    </submittedName>
</protein>
<dbReference type="Proteomes" id="UP001500967">
    <property type="component" value="Unassembled WGS sequence"/>
</dbReference>
<evidence type="ECO:0000313" key="4">
    <source>
        <dbReference type="Proteomes" id="UP001500967"/>
    </source>
</evidence>
<dbReference type="Gene3D" id="3.30.530.20">
    <property type="match status" value="1"/>
</dbReference>
<sequence>MHAPIDAALERDGERWTLVLRRQFRHDAKRLWEMLVDPARLATWSPIVPDRPLTSVGPATCRENPGDEPNDAEVLLVDPPHLLVHRWGTDLLRWTVTPADDGAVLELRQTFDDRSSAPMTAAGWQVCLGVLAAGDGTGRERATGRQARDYDWDDLRERYAAAWR</sequence>
<proteinExistence type="inferred from homology"/>
<organism evidence="3 4">
    <name type="scientific">Cryptosporangium japonicum</name>
    <dbReference type="NCBI Taxonomy" id="80872"/>
    <lineage>
        <taxon>Bacteria</taxon>
        <taxon>Bacillati</taxon>
        <taxon>Actinomycetota</taxon>
        <taxon>Actinomycetes</taxon>
        <taxon>Cryptosporangiales</taxon>
        <taxon>Cryptosporangiaceae</taxon>
        <taxon>Cryptosporangium</taxon>
    </lineage>
</organism>
<feature type="domain" description="Activator of Hsp90 ATPase homologue 1/2-like C-terminal" evidence="2">
    <location>
        <begin position="27"/>
        <end position="132"/>
    </location>
</feature>
<name>A0ABN0U5Q1_9ACTN</name>
<comment type="caution">
    <text evidence="3">The sequence shown here is derived from an EMBL/GenBank/DDBJ whole genome shotgun (WGS) entry which is preliminary data.</text>
</comment>
<accession>A0ABN0U5Q1</accession>
<evidence type="ECO:0000256" key="1">
    <source>
        <dbReference type="ARBA" id="ARBA00006817"/>
    </source>
</evidence>
<dbReference type="Pfam" id="PF08327">
    <property type="entry name" value="AHSA1"/>
    <property type="match status" value="1"/>
</dbReference>
<dbReference type="InterPro" id="IPR013538">
    <property type="entry name" value="ASHA1/2-like_C"/>
</dbReference>
<keyword evidence="4" id="KW-1185">Reference proteome</keyword>